<dbReference type="Proteomes" id="UP001212803">
    <property type="component" value="Chromosome"/>
</dbReference>
<keyword evidence="3" id="KW-1185">Reference proteome</keyword>
<feature type="compositionally biased region" description="Gly residues" evidence="1">
    <location>
        <begin position="60"/>
        <end position="81"/>
    </location>
</feature>
<protein>
    <submittedName>
        <fullName evidence="2">Uncharacterized protein</fullName>
    </submittedName>
</protein>
<name>A0ABY7M4H1_9CHLR</name>
<gene>
    <name evidence="2" type="ORF">O0235_09385</name>
</gene>
<accession>A0ABY7M4H1</accession>
<proteinExistence type="predicted"/>
<evidence type="ECO:0000256" key="1">
    <source>
        <dbReference type="SAM" id="MobiDB-lite"/>
    </source>
</evidence>
<dbReference type="EMBL" id="CP115149">
    <property type="protein sequence ID" value="WBL34999.1"/>
    <property type="molecule type" value="Genomic_DNA"/>
</dbReference>
<evidence type="ECO:0000313" key="2">
    <source>
        <dbReference type="EMBL" id="WBL34999.1"/>
    </source>
</evidence>
<organism evidence="2 3">
    <name type="scientific">Tepidiforma flava</name>
    <dbReference type="NCBI Taxonomy" id="3004094"/>
    <lineage>
        <taxon>Bacteria</taxon>
        <taxon>Bacillati</taxon>
        <taxon>Chloroflexota</taxon>
        <taxon>Tepidiformia</taxon>
        <taxon>Tepidiformales</taxon>
        <taxon>Tepidiformaceae</taxon>
        <taxon>Tepidiforma</taxon>
    </lineage>
</organism>
<sequence length="184" mass="18085">MKPMVLALAMLLSEDVLVAPGGFHAGERGIEPFDHAEFLRAKDEAERDEGEAADGEHGEGGAGDAGGEGFGGAFAGVGEGLPGRTSPRAAAAVVGDDFEAAGDGEIVAAELAFSGAEAGRADDDEDAVVVGGEALDGGHVEDADAVGAGGDDADAEGGGRAAGEPAFVDVALDGRQDCFTSTRA</sequence>
<reference evidence="2 3" key="1">
    <citation type="journal article" date="2023" name="ISME J.">
        <title>Thermophilic Dehalococcoidia with unusual traits shed light on an unexpected past.</title>
        <authorList>
            <person name="Palmer M."/>
            <person name="Covington J.K."/>
            <person name="Zhou E.M."/>
            <person name="Thomas S.C."/>
            <person name="Habib N."/>
            <person name="Seymour C.O."/>
            <person name="Lai D."/>
            <person name="Johnston J."/>
            <person name="Hashimi A."/>
            <person name="Jiao J.Y."/>
            <person name="Muok A.R."/>
            <person name="Liu L."/>
            <person name="Xian W.D."/>
            <person name="Zhi X.Y."/>
            <person name="Li M.M."/>
            <person name="Silva L.P."/>
            <person name="Bowen B.P."/>
            <person name="Louie K."/>
            <person name="Briegel A."/>
            <person name="Pett-Ridge J."/>
            <person name="Weber P.K."/>
            <person name="Tocheva E.I."/>
            <person name="Woyke T."/>
            <person name="Northen T.R."/>
            <person name="Mayali X."/>
            <person name="Li W.J."/>
            <person name="Hedlund B.P."/>
        </authorList>
    </citation>
    <scope>NUCLEOTIDE SEQUENCE [LARGE SCALE GENOMIC DNA]</scope>
    <source>
        <strain evidence="2 3">YIM 72310</strain>
    </source>
</reference>
<feature type="region of interest" description="Disordered" evidence="1">
    <location>
        <begin position="136"/>
        <end position="162"/>
    </location>
</feature>
<evidence type="ECO:0000313" key="3">
    <source>
        <dbReference type="Proteomes" id="UP001212803"/>
    </source>
</evidence>
<dbReference type="RefSeq" id="WP_270055527.1">
    <property type="nucleotide sequence ID" value="NZ_CP115149.1"/>
</dbReference>
<feature type="region of interest" description="Disordered" evidence="1">
    <location>
        <begin position="43"/>
        <end position="90"/>
    </location>
</feature>